<evidence type="ECO:0000256" key="1">
    <source>
        <dbReference type="ARBA" id="ARBA00022801"/>
    </source>
</evidence>
<dbReference type="EMBL" id="JANKAS010000001">
    <property type="protein sequence ID" value="MCR1897705.1"/>
    <property type="molecule type" value="Genomic_DNA"/>
</dbReference>
<evidence type="ECO:0000313" key="3">
    <source>
        <dbReference type="EMBL" id="MCR1897705.1"/>
    </source>
</evidence>
<proteinExistence type="predicted"/>
<dbReference type="RefSeq" id="WP_257529117.1">
    <property type="nucleotide sequence ID" value="NZ_JANKAS010000001.1"/>
</dbReference>
<dbReference type="PANTHER" id="PTHR43156:SF2">
    <property type="entry name" value="STAGE II SPORULATION PROTEIN E"/>
    <property type="match status" value="1"/>
</dbReference>
<comment type="caution">
    <text evidence="3">The sequence shown here is derived from an EMBL/GenBank/DDBJ whole genome shotgun (WGS) entry which is preliminary data.</text>
</comment>
<dbReference type="InterPro" id="IPR001932">
    <property type="entry name" value="PPM-type_phosphatase-like_dom"/>
</dbReference>
<feature type="domain" description="PPM-type phosphatase" evidence="2">
    <location>
        <begin position="4"/>
        <end position="218"/>
    </location>
</feature>
<evidence type="ECO:0000259" key="2">
    <source>
        <dbReference type="SMART" id="SM00331"/>
    </source>
</evidence>
<dbReference type="SMART" id="SM00331">
    <property type="entry name" value="PP2C_SIG"/>
    <property type="match status" value="1"/>
</dbReference>
<name>A0AAE3KYL8_9FIRM</name>
<keyword evidence="4" id="KW-1185">Reference proteome</keyword>
<evidence type="ECO:0000313" key="4">
    <source>
        <dbReference type="Proteomes" id="UP001205748"/>
    </source>
</evidence>
<dbReference type="Proteomes" id="UP001205748">
    <property type="component" value="Unassembled WGS sequence"/>
</dbReference>
<keyword evidence="1" id="KW-0378">Hydrolase</keyword>
<gene>
    <name evidence="3" type="ORF">NSA47_01715</name>
</gene>
<protein>
    <submittedName>
        <fullName evidence="3">Serine/threonine-protein phosphatase</fullName>
    </submittedName>
</protein>
<dbReference type="GO" id="GO:0016791">
    <property type="term" value="F:phosphatase activity"/>
    <property type="evidence" value="ECO:0007669"/>
    <property type="project" value="TreeGrafter"/>
</dbReference>
<dbReference type="Gene3D" id="3.60.40.10">
    <property type="entry name" value="PPM-type phosphatase domain"/>
    <property type="match status" value="1"/>
</dbReference>
<reference evidence="3" key="1">
    <citation type="submission" date="2022-07" db="EMBL/GenBank/DDBJ databases">
        <title>Enhanced cultured diversity of the mouse gut microbiota enables custom-made synthetic communities.</title>
        <authorList>
            <person name="Afrizal A."/>
        </authorList>
    </citation>
    <scope>NUCLEOTIDE SEQUENCE</scope>
    <source>
        <strain evidence="3">DSM 28593</strain>
    </source>
</reference>
<dbReference type="InterPro" id="IPR036457">
    <property type="entry name" value="PPM-type-like_dom_sf"/>
</dbReference>
<dbReference type="InterPro" id="IPR052016">
    <property type="entry name" value="Bact_Sigma-Reg"/>
</dbReference>
<dbReference type="PANTHER" id="PTHR43156">
    <property type="entry name" value="STAGE II SPORULATION PROTEIN E-RELATED"/>
    <property type="match status" value="1"/>
</dbReference>
<accession>A0AAE3KYL8</accession>
<organism evidence="3 4">
    <name type="scientific">Irregularibacter muris</name>
    <dbReference type="NCBI Taxonomy" id="1796619"/>
    <lineage>
        <taxon>Bacteria</taxon>
        <taxon>Bacillati</taxon>
        <taxon>Bacillota</taxon>
        <taxon>Clostridia</taxon>
        <taxon>Eubacteriales</taxon>
        <taxon>Eubacteriaceae</taxon>
        <taxon>Irregularibacter</taxon>
    </lineage>
</organism>
<dbReference type="AlphaFoldDB" id="A0AAE3KYL8"/>
<dbReference type="Pfam" id="PF07228">
    <property type="entry name" value="SpoIIE"/>
    <property type="match status" value="1"/>
</dbReference>
<sequence>MENFIDVGYESINKFSEELCGDKVEVVYGKDSTIIVLADGLGSGVKANILSTLTVSIVSTMLKKGEDIIEVVDTLSHTLPTCKIRQLAYSTFTIIQIFKSGEAYILEFDNPPIVLIRDGQIEELNNNFIEIHGKKIKESRIKFKKGDMLTALSDGVIHAGIGAALNLGWQWEQVSQFLLKTYYTEKSAKNVSKRLIATCKDLYFNKPGDDTTAVTIKLRSPEWVSLFAGPPINPTTDSKMVKEFMKSKGKKVVCGGTAGNIIARELEEKLIVDLSTISPEIPPMGKIRGIDLVTEGVLTLHRVVEILKNYIRNENFNSIDNKNLKDGAQSVAKMLIEDCTHLQLFIGNAMNPAHQNPEFPAELSIKGKVLQQLVSLVKQLGKKVYIRYI</sequence>
<dbReference type="SUPFAM" id="SSF81606">
    <property type="entry name" value="PP2C-like"/>
    <property type="match status" value="1"/>
</dbReference>